<dbReference type="SMART" id="SM00283">
    <property type="entry name" value="MA"/>
    <property type="match status" value="1"/>
</dbReference>
<dbReference type="PRINTS" id="PR00260">
    <property type="entry name" value="CHEMTRNSDUCR"/>
</dbReference>
<feature type="region of interest" description="Disordered" evidence="4">
    <location>
        <begin position="103"/>
        <end position="123"/>
    </location>
</feature>
<proteinExistence type="inferred from homology"/>
<feature type="transmembrane region" description="Helical" evidence="5">
    <location>
        <begin position="35"/>
        <end position="52"/>
    </location>
</feature>
<evidence type="ECO:0000313" key="8">
    <source>
        <dbReference type="Proteomes" id="UP000316968"/>
    </source>
</evidence>
<evidence type="ECO:0000313" key="7">
    <source>
        <dbReference type="EMBL" id="QDH19581.1"/>
    </source>
</evidence>
<organism evidence="7 8">
    <name type="scientific">Saccharibacillus brassicae</name>
    <dbReference type="NCBI Taxonomy" id="2583377"/>
    <lineage>
        <taxon>Bacteria</taxon>
        <taxon>Bacillati</taxon>
        <taxon>Bacillota</taxon>
        <taxon>Bacilli</taxon>
        <taxon>Bacillales</taxon>
        <taxon>Paenibacillaceae</taxon>
        <taxon>Saccharibacillus</taxon>
    </lineage>
</organism>
<dbReference type="Gene3D" id="1.10.287.950">
    <property type="entry name" value="Methyl-accepting chemotaxis protein"/>
    <property type="match status" value="1"/>
</dbReference>
<dbReference type="PANTHER" id="PTHR32089:SF112">
    <property type="entry name" value="LYSOZYME-LIKE PROTEIN-RELATED"/>
    <property type="match status" value="1"/>
</dbReference>
<gene>
    <name evidence="7" type="ORF">FFV09_01135</name>
</gene>
<evidence type="ECO:0000256" key="4">
    <source>
        <dbReference type="SAM" id="MobiDB-lite"/>
    </source>
</evidence>
<dbReference type="Pfam" id="PF22673">
    <property type="entry name" value="MCP-like_PDC_1"/>
    <property type="match status" value="1"/>
</dbReference>
<dbReference type="AlphaFoldDB" id="A0A4Y6UT89"/>
<keyword evidence="8" id="KW-1185">Reference proteome</keyword>
<protein>
    <recommendedName>
        <fullName evidence="6">Methyl-accepting transducer domain-containing protein</fullName>
    </recommendedName>
</protein>
<dbReference type="Proteomes" id="UP000316968">
    <property type="component" value="Chromosome"/>
</dbReference>
<dbReference type="OrthoDB" id="9816519at2"/>
<evidence type="ECO:0000259" key="6">
    <source>
        <dbReference type="PROSITE" id="PS50111"/>
    </source>
</evidence>
<dbReference type="GO" id="GO:0016020">
    <property type="term" value="C:membrane"/>
    <property type="evidence" value="ECO:0007669"/>
    <property type="project" value="InterPro"/>
</dbReference>
<dbReference type="PROSITE" id="PS50111">
    <property type="entry name" value="CHEMOTAXIS_TRANSDUC_2"/>
    <property type="match status" value="1"/>
</dbReference>
<dbReference type="Gene3D" id="3.30.450.20">
    <property type="entry name" value="PAS domain"/>
    <property type="match status" value="1"/>
</dbReference>
<dbReference type="EMBL" id="CP041217">
    <property type="protein sequence ID" value="QDH19581.1"/>
    <property type="molecule type" value="Genomic_DNA"/>
</dbReference>
<evidence type="ECO:0000256" key="3">
    <source>
        <dbReference type="PROSITE-ProRule" id="PRU00284"/>
    </source>
</evidence>
<feature type="compositionally biased region" description="Basic and acidic residues" evidence="4">
    <location>
        <begin position="107"/>
        <end position="117"/>
    </location>
</feature>
<keyword evidence="1 3" id="KW-0807">Transducer</keyword>
<dbReference type="PANTHER" id="PTHR32089">
    <property type="entry name" value="METHYL-ACCEPTING CHEMOTAXIS PROTEIN MCPB"/>
    <property type="match status" value="1"/>
</dbReference>
<keyword evidence="5" id="KW-0812">Transmembrane</keyword>
<evidence type="ECO:0000256" key="5">
    <source>
        <dbReference type="SAM" id="Phobius"/>
    </source>
</evidence>
<dbReference type="GO" id="GO:0006935">
    <property type="term" value="P:chemotaxis"/>
    <property type="evidence" value="ECO:0007669"/>
    <property type="project" value="InterPro"/>
</dbReference>
<name>A0A4Y6UT89_SACBS</name>
<dbReference type="RefSeq" id="WP_141445970.1">
    <property type="nucleotide sequence ID" value="NZ_CP041217.1"/>
</dbReference>
<dbReference type="KEGG" id="saca:FFV09_01135"/>
<evidence type="ECO:0000256" key="2">
    <source>
        <dbReference type="ARBA" id="ARBA00029447"/>
    </source>
</evidence>
<dbReference type="InterPro" id="IPR004089">
    <property type="entry name" value="MCPsignal_dom"/>
</dbReference>
<dbReference type="GO" id="GO:0004888">
    <property type="term" value="F:transmembrane signaling receptor activity"/>
    <property type="evidence" value="ECO:0007669"/>
    <property type="project" value="InterPro"/>
</dbReference>
<comment type="similarity">
    <text evidence="2">Belongs to the methyl-accepting chemotaxis (MCP) protein family.</text>
</comment>
<dbReference type="GO" id="GO:0007165">
    <property type="term" value="P:signal transduction"/>
    <property type="evidence" value="ECO:0007669"/>
    <property type="project" value="UniProtKB-KW"/>
</dbReference>
<dbReference type="SUPFAM" id="SSF58104">
    <property type="entry name" value="Methyl-accepting chemotaxis protein (MCP) signaling domain"/>
    <property type="match status" value="1"/>
</dbReference>
<sequence>MMQINRIPMILSSLPGAAAAAALWAFSPRGAVQTILLVAALLSIGFLLFLSLRDKRKLARPAASLSSGDESGKLQNVLFESQVVSDRLLAVVEEVRTSVDTLTSVTEHSERAERELGTRSTEAAARTSEAAALLEEAARTSERMAESAAAMAQDSLRAGSAAGELSGALLSADRAMDDIRQQSGTIGERIGELTGHMADIEQINVFIRGVVEQTSLLALNASIEAARAGEEGRGFAVVAQEIRKLAAQSGEAVGRSASTLGSIVAGVNHATEAMETSRRAVEAGSGEMRQMQLQMERLNVSLGGVLQSARETDRLSGIQRERMARGVEALGEAAGLTGQTTQSMEQLFSHVGQQRSQIVKLARIGSEMNEASAELSDIVGAFRIEHDDKSGGADVEQVRRVLETAARQAASLPAEESPHAALLSGCMAQTPSIEAVWSNRADGSFIFSKPQAGLLNAKSREWWQHAMRGEVYVSPVYVSAITKRPCLTMSAAILDDRGERIGVVGMDLSLGQPARPVGDDLPAPRSAI</sequence>
<dbReference type="Pfam" id="PF00015">
    <property type="entry name" value="MCPsignal"/>
    <property type="match status" value="1"/>
</dbReference>
<dbReference type="InterPro" id="IPR029151">
    <property type="entry name" value="Sensor-like_sf"/>
</dbReference>
<keyword evidence="5" id="KW-1133">Transmembrane helix</keyword>
<accession>A0A4Y6UT89</accession>
<evidence type="ECO:0000256" key="1">
    <source>
        <dbReference type="ARBA" id="ARBA00023224"/>
    </source>
</evidence>
<feature type="domain" description="Methyl-accepting transducer" evidence="6">
    <location>
        <begin position="98"/>
        <end position="345"/>
    </location>
</feature>
<dbReference type="InterPro" id="IPR004090">
    <property type="entry name" value="Chemotax_Me-accpt_rcpt"/>
</dbReference>
<dbReference type="CDD" id="cd18773">
    <property type="entry name" value="PDC1_HK_sensor"/>
    <property type="match status" value="1"/>
</dbReference>
<keyword evidence="5" id="KW-0472">Membrane</keyword>
<dbReference type="SUPFAM" id="SSF103190">
    <property type="entry name" value="Sensory domain-like"/>
    <property type="match status" value="1"/>
</dbReference>
<reference evidence="7 8" key="1">
    <citation type="submission" date="2019-06" db="EMBL/GenBank/DDBJ databases">
        <title>Saccharibacillus brassicae sp. nov., an endophytic bacterium isolated from Chinese cabbage seeds (Brassica pekinensis).</title>
        <authorList>
            <person name="Jiang L."/>
            <person name="Lee J."/>
            <person name="Kim S.W."/>
        </authorList>
    </citation>
    <scope>NUCLEOTIDE SEQUENCE [LARGE SCALE GENOMIC DNA]</scope>
    <source>
        <strain evidence="8">KCTC 43072 / ATSA2</strain>
    </source>
</reference>